<keyword evidence="1" id="KW-0175">Coiled coil</keyword>
<protein>
    <submittedName>
        <fullName evidence="2">Uncharacterized protein</fullName>
    </submittedName>
</protein>
<evidence type="ECO:0000313" key="2">
    <source>
        <dbReference type="EMBL" id="QOQ87296.1"/>
    </source>
</evidence>
<proteinExistence type="predicted"/>
<dbReference type="Proteomes" id="UP000594749">
    <property type="component" value="Chromosome"/>
</dbReference>
<dbReference type="RefSeq" id="WP_025803862.1">
    <property type="nucleotide sequence ID" value="NZ_CP053842.1"/>
</dbReference>
<reference evidence="2 3" key="1">
    <citation type="submission" date="2020-10" db="EMBL/GenBank/DDBJ databases">
        <title>Campylobacter and Helicobacter PacBio genomes.</title>
        <authorList>
            <person name="Lane C."/>
        </authorList>
    </citation>
    <scope>NUCLEOTIDE SEQUENCE [LARGE SCALE GENOMIC DNA]</scope>
    <source>
        <strain evidence="2 3">2016D-0077</strain>
    </source>
</reference>
<keyword evidence="3" id="KW-1185">Reference proteome</keyword>
<sequence>MREVTVFIGTNKDGVDHIENLKNQVLELFAIAKEEKKDDIYYKYNTETGEFLRYSFSKFELFPTQSNTLQIKGPILFVEKIHNDNKSVDSFLEDNKRRYLLEYLEQLQSSKNIEFINEAKIKTQAILKNYKNILADLQEEVAKFESFIEDKNFFEDKKETLMYEVKKLNFDTLMDKFMLFFKGIRGGKSKKNYEALIDQKDEACDQKNEKNLDNLEKYDTQKNDITSDKKVLCDTDTKLCSVKEIKEPTLDTKEESKA</sequence>
<dbReference type="AlphaFoldDB" id="A0A7M1LHH2"/>
<evidence type="ECO:0000256" key="1">
    <source>
        <dbReference type="SAM" id="Coils"/>
    </source>
</evidence>
<accession>A0A7M1LHH2</accession>
<gene>
    <name evidence="2" type="ORF">IMC76_00255</name>
</gene>
<feature type="coiled-coil region" evidence="1">
    <location>
        <begin position="120"/>
        <end position="147"/>
    </location>
</feature>
<dbReference type="EMBL" id="CP063078">
    <property type="protein sequence ID" value="QOQ87296.1"/>
    <property type="molecule type" value="Genomic_DNA"/>
</dbReference>
<organism evidence="2 3">
    <name type="scientific">Campylobacter corcagiensis</name>
    <dbReference type="NCBI Taxonomy" id="1448857"/>
    <lineage>
        <taxon>Bacteria</taxon>
        <taxon>Pseudomonadati</taxon>
        <taxon>Campylobacterota</taxon>
        <taxon>Epsilonproteobacteria</taxon>
        <taxon>Campylobacterales</taxon>
        <taxon>Campylobacteraceae</taxon>
        <taxon>Campylobacter</taxon>
    </lineage>
</organism>
<evidence type="ECO:0000313" key="3">
    <source>
        <dbReference type="Proteomes" id="UP000594749"/>
    </source>
</evidence>
<name>A0A7M1LHH2_9BACT</name>